<dbReference type="PIRSF" id="PIRSF039102">
    <property type="entry name" value="Ddl/VanB"/>
    <property type="match status" value="1"/>
</dbReference>
<dbReference type="GO" id="GO:0008716">
    <property type="term" value="F:D-alanine-D-alanine ligase activity"/>
    <property type="evidence" value="ECO:0007669"/>
    <property type="project" value="UniProtKB-UniRule"/>
</dbReference>
<dbReference type="InterPro" id="IPR005905">
    <property type="entry name" value="D_ala_D_ala"/>
</dbReference>
<dbReference type="GO" id="GO:0071555">
    <property type="term" value="P:cell wall organization"/>
    <property type="evidence" value="ECO:0007669"/>
    <property type="project" value="UniProtKB-KW"/>
</dbReference>
<gene>
    <name evidence="13" type="primary">ddl</name>
    <name evidence="18" type="ORF">NATSA_12265</name>
</gene>
<feature type="active site" evidence="14">
    <location>
        <position position="337"/>
    </location>
</feature>
<evidence type="ECO:0000256" key="12">
    <source>
        <dbReference type="ARBA" id="ARBA00047614"/>
    </source>
</evidence>
<evidence type="ECO:0000256" key="10">
    <source>
        <dbReference type="ARBA" id="ARBA00023211"/>
    </source>
</evidence>
<dbReference type="InterPro" id="IPR016185">
    <property type="entry name" value="PreATP-grasp_dom_sf"/>
</dbReference>
<dbReference type="Pfam" id="PF01820">
    <property type="entry name" value="Dala_Dala_lig_N"/>
    <property type="match status" value="1"/>
</dbReference>
<comment type="function">
    <text evidence="13">Cell wall formation.</text>
</comment>
<dbReference type="SUPFAM" id="SSF52440">
    <property type="entry name" value="PreATP-grasp domain"/>
    <property type="match status" value="1"/>
</dbReference>
<organism evidence="18 19">
    <name type="scientific">Natronogracilivirga saccharolytica</name>
    <dbReference type="NCBI Taxonomy" id="2812953"/>
    <lineage>
        <taxon>Bacteria</taxon>
        <taxon>Pseudomonadati</taxon>
        <taxon>Balneolota</taxon>
        <taxon>Balneolia</taxon>
        <taxon>Balneolales</taxon>
        <taxon>Cyclonatronaceae</taxon>
        <taxon>Natronogracilivirga</taxon>
    </lineage>
</organism>
<feature type="active site" evidence="14">
    <location>
        <position position="196"/>
    </location>
</feature>
<dbReference type="UniPathway" id="UPA00219"/>
<dbReference type="AlphaFoldDB" id="A0A8J7RPB8"/>
<proteinExistence type="inferred from homology"/>
<keyword evidence="19" id="KW-1185">Reference proteome</keyword>
<evidence type="ECO:0000256" key="11">
    <source>
        <dbReference type="ARBA" id="ARBA00023316"/>
    </source>
</evidence>
<dbReference type="InterPro" id="IPR011761">
    <property type="entry name" value="ATP-grasp"/>
</dbReference>
<keyword evidence="5 16" id="KW-0547">Nucleotide-binding</keyword>
<keyword evidence="8 13" id="KW-0133">Cell shape</keyword>
<dbReference type="InterPro" id="IPR000291">
    <property type="entry name" value="D-Ala_lig_Van_CS"/>
</dbReference>
<dbReference type="PROSITE" id="PS00843">
    <property type="entry name" value="DALA_DALA_LIGASE_1"/>
    <property type="match status" value="1"/>
</dbReference>
<dbReference type="PROSITE" id="PS50975">
    <property type="entry name" value="ATP_GRASP"/>
    <property type="match status" value="1"/>
</dbReference>
<feature type="binding site" evidence="15">
    <location>
        <position position="332"/>
    </location>
    <ligand>
        <name>Mg(2+)</name>
        <dbReference type="ChEBI" id="CHEBI:18420"/>
        <label>2</label>
    </ligand>
</feature>
<comment type="subcellular location">
    <subcellularLocation>
        <location evidence="13">Cytoplasm</location>
    </subcellularLocation>
</comment>
<dbReference type="GO" id="GO:0009252">
    <property type="term" value="P:peptidoglycan biosynthetic process"/>
    <property type="evidence" value="ECO:0007669"/>
    <property type="project" value="UniProtKB-UniRule"/>
</dbReference>
<comment type="cofactor">
    <cofactor evidence="1">
        <name>Mn(2+)</name>
        <dbReference type="ChEBI" id="CHEBI:29035"/>
    </cofactor>
</comment>
<dbReference type="Pfam" id="PF07478">
    <property type="entry name" value="Dala_Dala_lig_C"/>
    <property type="match status" value="1"/>
</dbReference>
<keyword evidence="11 13" id="KW-0961">Cell wall biogenesis/degradation</keyword>
<dbReference type="HAMAP" id="MF_00047">
    <property type="entry name" value="Dala_Dala_lig"/>
    <property type="match status" value="1"/>
</dbReference>
<feature type="active site" evidence="14">
    <location>
        <position position="16"/>
    </location>
</feature>
<keyword evidence="4 15" id="KW-0479">Metal-binding</keyword>
<comment type="pathway">
    <text evidence="13">Cell wall biogenesis; peptidoglycan biosynthesis.</text>
</comment>
<evidence type="ECO:0000256" key="15">
    <source>
        <dbReference type="PIRSR" id="PIRSR039102-3"/>
    </source>
</evidence>
<name>A0A8J7RPB8_9BACT</name>
<evidence type="ECO:0000256" key="5">
    <source>
        <dbReference type="ARBA" id="ARBA00022741"/>
    </source>
</evidence>
<dbReference type="Gene3D" id="3.30.1490.20">
    <property type="entry name" value="ATP-grasp fold, A domain"/>
    <property type="match status" value="1"/>
</dbReference>
<dbReference type="GO" id="GO:0005524">
    <property type="term" value="F:ATP binding"/>
    <property type="evidence" value="ECO:0007669"/>
    <property type="project" value="UniProtKB-UniRule"/>
</dbReference>
<dbReference type="Gene3D" id="3.30.470.20">
    <property type="entry name" value="ATP-grasp fold, B domain"/>
    <property type="match status" value="1"/>
</dbReference>
<keyword evidence="6 16" id="KW-0067">ATP-binding</keyword>
<evidence type="ECO:0000256" key="4">
    <source>
        <dbReference type="ARBA" id="ARBA00022723"/>
    </source>
</evidence>
<dbReference type="Gene3D" id="3.40.50.20">
    <property type="match status" value="1"/>
</dbReference>
<comment type="caution">
    <text evidence="18">The sequence shown here is derived from an EMBL/GenBank/DDBJ whole genome shotgun (WGS) entry which is preliminary data.</text>
</comment>
<dbReference type="NCBIfam" id="TIGR01205">
    <property type="entry name" value="D_ala_D_alaTIGR"/>
    <property type="match status" value="1"/>
</dbReference>
<keyword evidence="13" id="KW-0963">Cytoplasm</keyword>
<sequence>MQQNNLVIAFGGVSPEHEVSVLTAIQAASALKDTKWNPIALYITKSGQWLTGSHLLDLESYKDLKQSQEKGIPCHFTISDTGKTELIARPGGLFSRDSRIPADVLLCAFHGSDGENGAFQGLCETMNIPYTGSGVTASAIGMDKRLAKELCRQHGIPVVDDIRITEENWVENKQDLIEKCESVGYPLYVKPVALGSSIGVHRAENRSELDDAVEESFRYDSGLLVEKAVHPLTEINCSVLGDEDHFRTSVCEQPLGKEELLSFEDKYMSGEGEAKGMASASRKIPAPVSSEKTEEIRNLAGNIFSILGCAGVARLDFLMNSDTGEIFFNEINTIPGSFSFYLWEATEIGFDTLLEELISVAQKRHKKKNSRIRSHEVNLLSQKAMRGLKGIKGGK</sequence>
<evidence type="ECO:0000256" key="14">
    <source>
        <dbReference type="PIRSR" id="PIRSR039102-1"/>
    </source>
</evidence>
<dbReference type="SUPFAM" id="SSF56059">
    <property type="entry name" value="Glutathione synthetase ATP-binding domain-like"/>
    <property type="match status" value="1"/>
</dbReference>
<dbReference type="InterPro" id="IPR013815">
    <property type="entry name" value="ATP_grasp_subdomain_1"/>
</dbReference>
<dbReference type="InterPro" id="IPR011127">
    <property type="entry name" value="Dala_Dala_lig_N"/>
</dbReference>
<evidence type="ECO:0000256" key="1">
    <source>
        <dbReference type="ARBA" id="ARBA00001936"/>
    </source>
</evidence>
<dbReference type="InterPro" id="IPR011095">
    <property type="entry name" value="Dala_Dala_lig_C"/>
</dbReference>
<keyword evidence="3 13" id="KW-0436">Ligase</keyword>
<protein>
    <recommendedName>
        <fullName evidence="13">D-alanine--D-alanine ligase</fullName>
        <ecNumber evidence="13">6.3.2.4</ecNumber>
    </recommendedName>
    <alternativeName>
        <fullName evidence="13">D-Ala-D-Ala ligase</fullName>
    </alternativeName>
    <alternativeName>
        <fullName evidence="13">D-alanylalanine synthetase</fullName>
    </alternativeName>
</protein>
<keyword evidence="9 13" id="KW-0573">Peptidoglycan synthesis</keyword>
<evidence type="ECO:0000256" key="8">
    <source>
        <dbReference type="ARBA" id="ARBA00022960"/>
    </source>
</evidence>
<dbReference type="GO" id="GO:0005829">
    <property type="term" value="C:cytosol"/>
    <property type="evidence" value="ECO:0007669"/>
    <property type="project" value="TreeGrafter"/>
</dbReference>
<feature type="binding site" evidence="15">
    <location>
        <position position="330"/>
    </location>
    <ligand>
        <name>Mg(2+)</name>
        <dbReference type="ChEBI" id="CHEBI:18420"/>
        <label>1</label>
    </ligand>
</feature>
<keyword evidence="10 15" id="KW-0464">Manganese</keyword>
<evidence type="ECO:0000256" key="6">
    <source>
        <dbReference type="ARBA" id="ARBA00022840"/>
    </source>
</evidence>
<dbReference type="PANTHER" id="PTHR23132">
    <property type="entry name" value="D-ALANINE--D-ALANINE LIGASE"/>
    <property type="match status" value="1"/>
</dbReference>
<feature type="binding site" evidence="15">
    <location>
        <position position="330"/>
    </location>
    <ligand>
        <name>Mg(2+)</name>
        <dbReference type="ChEBI" id="CHEBI:18420"/>
        <label>2</label>
    </ligand>
</feature>
<feature type="binding site" evidence="15">
    <location>
        <position position="316"/>
    </location>
    <ligand>
        <name>Mg(2+)</name>
        <dbReference type="ChEBI" id="CHEBI:18420"/>
        <label>1</label>
    </ligand>
</feature>
<dbReference type="NCBIfam" id="NF002528">
    <property type="entry name" value="PRK01966.1-4"/>
    <property type="match status" value="1"/>
</dbReference>
<feature type="domain" description="ATP-grasp" evidence="17">
    <location>
        <begin position="148"/>
        <end position="359"/>
    </location>
</feature>
<evidence type="ECO:0000313" key="19">
    <source>
        <dbReference type="Proteomes" id="UP000673975"/>
    </source>
</evidence>
<evidence type="ECO:0000256" key="2">
    <source>
        <dbReference type="ARBA" id="ARBA00010871"/>
    </source>
</evidence>
<dbReference type="PROSITE" id="PS00844">
    <property type="entry name" value="DALA_DALA_LIGASE_2"/>
    <property type="match status" value="1"/>
</dbReference>
<comment type="similarity">
    <text evidence="2 13">Belongs to the D-alanine--D-alanine ligase family.</text>
</comment>
<evidence type="ECO:0000259" key="17">
    <source>
        <dbReference type="PROSITE" id="PS50975"/>
    </source>
</evidence>
<evidence type="ECO:0000256" key="9">
    <source>
        <dbReference type="ARBA" id="ARBA00022984"/>
    </source>
</evidence>
<dbReference type="Proteomes" id="UP000673975">
    <property type="component" value="Unassembled WGS sequence"/>
</dbReference>
<dbReference type="GO" id="GO:0046872">
    <property type="term" value="F:metal ion binding"/>
    <property type="evidence" value="ECO:0007669"/>
    <property type="project" value="UniProtKB-KW"/>
</dbReference>
<dbReference type="EMBL" id="JAFIDN010000010">
    <property type="protein sequence ID" value="MBP3193444.1"/>
    <property type="molecule type" value="Genomic_DNA"/>
</dbReference>
<comment type="cofactor">
    <cofactor evidence="15">
        <name>Mg(2+)</name>
        <dbReference type="ChEBI" id="CHEBI:18420"/>
    </cofactor>
    <cofactor evidence="15">
        <name>Mn(2+)</name>
        <dbReference type="ChEBI" id="CHEBI:29035"/>
    </cofactor>
    <text evidence="15">Binds 2 magnesium or manganese ions per subunit.</text>
</comment>
<reference evidence="18" key="1">
    <citation type="submission" date="2021-02" db="EMBL/GenBank/DDBJ databases">
        <title>Natronogracilivirga saccharolytica gen. nov. sp. nov. a new anaerobic, haloalkiliphilic carbohydrate-fermenting bacterium from soda lake and proposing of Cyclonatronumiaceae fam. nov. in the phylum Balneolaeota.</title>
        <authorList>
            <person name="Zhilina T.N."/>
            <person name="Sorokin D.Y."/>
            <person name="Zavarzina D.G."/>
            <person name="Toshchakov S.V."/>
            <person name="Kublanov I.V."/>
        </authorList>
    </citation>
    <scope>NUCLEOTIDE SEQUENCE</scope>
    <source>
        <strain evidence="18">Z-1702</strain>
    </source>
</reference>
<dbReference type="PANTHER" id="PTHR23132:SF25">
    <property type="entry name" value="D-ALANINE--D-ALANINE LIGASE A"/>
    <property type="match status" value="1"/>
</dbReference>
<evidence type="ECO:0000313" key="18">
    <source>
        <dbReference type="EMBL" id="MBP3193444.1"/>
    </source>
</evidence>
<dbReference type="GO" id="GO:0008360">
    <property type="term" value="P:regulation of cell shape"/>
    <property type="evidence" value="ECO:0007669"/>
    <property type="project" value="UniProtKB-KW"/>
</dbReference>
<comment type="catalytic activity">
    <reaction evidence="12 13">
        <text>2 D-alanine + ATP = D-alanyl-D-alanine + ADP + phosphate + H(+)</text>
        <dbReference type="Rhea" id="RHEA:11224"/>
        <dbReference type="ChEBI" id="CHEBI:15378"/>
        <dbReference type="ChEBI" id="CHEBI:30616"/>
        <dbReference type="ChEBI" id="CHEBI:43474"/>
        <dbReference type="ChEBI" id="CHEBI:57416"/>
        <dbReference type="ChEBI" id="CHEBI:57822"/>
        <dbReference type="ChEBI" id="CHEBI:456216"/>
        <dbReference type="EC" id="6.3.2.4"/>
    </reaction>
</comment>
<dbReference type="EC" id="6.3.2.4" evidence="13"/>
<evidence type="ECO:0000256" key="3">
    <source>
        <dbReference type="ARBA" id="ARBA00022598"/>
    </source>
</evidence>
<accession>A0A8J7RPB8</accession>
<evidence type="ECO:0000256" key="7">
    <source>
        <dbReference type="ARBA" id="ARBA00022842"/>
    </source>
</evidence>
<dbReference type="RefSeq" id="WP_210512900.1">
    <property type="nucleotide sequence ID" value="NZ_JAFIDN010000010.1"/>
</dbReference>
<keyword evidence="7 15" id="KW-0460">Magnesium</keyword>
<evidence type="ECO:0000256" key="16">
    <source>
        <dbReference type="PROSITE-ProRule" id="PRU00409"/>
    </source>
</evidence>
<evidence type="ECO:0000256" key="13">
    <source>
        <dbReference type="HAMAP-Rule" id="MF_00047"/>
    </source>
</evidence>